<evidence type="ECO:0008006" key="3">
    <source>
        <dbReference type="Google" id="ProtNLM"/>
    </source>
</evidence>
<evidence type="ECO:0000313" key="1">
    <source>
        <dbReference type="EMBL" id="OYR05072.1"/>
    </source>
</evidence>
<gene>
    <name evidence="1" type="ORF">B9P89_10510</name>
</gene>
<dbReference type="AlphaFoldDB" id="A0A9W4M8L9"/>
<sequence length="142" mass="16461">MNLNAKRQGTTPLCLQNTREKNTLQHQGDKLTQFAVNGLQEHQQFIGQHIQSQPVKAIFFRSNLINSSFNKILFANLTLNRCYLENLIFEDCVMRNVWFSYCVIVQPVVLRRCNVAGMRLLNVHRRMFVFEECTGVGELLIS</sequence>
<dbReference type="EMBL" id="NEFA01000009">
    <property type="protein sequence ID" value="OYR05072.1"/>
    <property type="molecule type" value="Genomic_DNA"/>
</dbReference>
<dbReference type="Proteomes" id="UP000215827">
    <property type="component" value="Unassembled WGS sequence"/>
</dbReference>
<dbReference type="Gene3D" id="2.160.20.80">
    <property type="entry name" value="E3 ubiquitin-protein ligase SopA"/>
    <property type="match status" value="1"/>
</dbReference>
<evidence type="ECO:0000313" key="2">
    <source>
        <dbReference type="Proteomes" id="UP000215827"/>
    </source>
</evidence>
<organism evidence="1 2">
    <name type="scientific">Citrobacter freundii</name>
    <dbReference type="NCBI Taxonomy" id="546"/>
    <lineage>
        <taxon>Bacteria</taxon>
        <taxon>Pseudomonadati</taxon>
        <taxon>Pseudomonadota</taxon>
        <taxon>Gammaproteobacteria</taxon>
        <taxon>Enterobacterales</taxon>
        <taxon>Enterobacteriaceae</taxon>
        <taxon>Citrobacter</taxon>
        <taxon>Citrobacter freundii complex</taxon>
    </lineage>
</organism>
<dbReference type="RefSeq" id="WP_016151130.1">
    <property type="nucleotide sequence ID" value="NZ_CADCYN010000005.1"/>
</dbReference>
<comment type="caution">
    <text evidence="1">The sequence shown here is derived from an EMBL/GenBank/DDBJ whole genome shotgun (WGS) entry which is preliminary data.</text>
</comment>
<reference evidence="1 2" key="1">
    <citation type="submission" date="2017-04" db="EMBL/GenBank/DDBJ databases">
        <title>Emergence of KPC-2-producing Citrobacter isolates from sediments of a Chinese river.</title>
        <authorList>
            <person name="Zheng B."/>
        </authorList>
    </citation>
    <scope>NUCLEOTIDE SEQUENCE [LARGE SCALE GENOMIC DNA]</scope>
    <source>
        <strain evidence="1 2">C191</strain>
    </source>
</reference>
<dbReference type="SUPFAM" id="SSF141571">
    <property type="entry name" value="Pentapeptide repeat-like"/>
    <property type="match status" value="1"/>
</dbReference>
<proteinExistence type="predicted"/>
<name>A0A9W4M8L9_CITFR</name>
<accession>A0A9W4M8L9</accession>
<protein>
    <recommendedName>
        <fullName evidence="3">Pentapeptide repeat-containing protein</fullName>
    </recommendedName>
</protein>